<sequence>MNCIIIEDDYLSQQTILKCCQSFGKEINVLRVFNNVEDAEEYIKNSTKKIDLIFLDIILPGKSGIDFISDLLIMPYIIMTTAYENYAVKAFDLNVVDYLKKPIIFRRFAQSVEKVKKLIKLDEEKGESETIVLKNKGTILRFHTHDIDYIESYSDYIKLFIKQQPFLHLTSLKSIKEKLHSEKFIQIHRRFIVNSEKISYINQNKVSIIGYPNLELPISRALRKDFYKNFLGDEEAMKESVS</sequence>
<dbReference type="SMART" id="SM00850">
    <property type="entry name" value="LytTR"/>
    <property type="match status" value="1"/>
</dbReference>
<evidence type="ECO:0000259" key="2">
    <source>
        <dbReference type="PROSITE" id="PS50110"/>
    </source>
</evidence>
<dbReference type="RefSeq" id="WP_238803665.1">
    <property type="nucleotide sequence ID" value="NZ_CAKLPY010000001.1"/>
</dbReference>
<comment type="caution">
    <text evidence="4">The sequence shown here is derived from an EMBL/GenBank/DDBJ whole genome shotgun (WGS) entry which is preliminary data.</text>
</comment>
<dbReference type="InterPro" id="IPR011006">
    <property type="entry name" value="CheY-like_superfamily"/>
</dbReference>
<feature type="domain" description="HTH LytTR-type" evidence="3">
    <location>
        <begin position="131"/>
        <end position="232"/>
    </location>
</feature>
<name>A0ABM9AJL3_9BACT</name>
<dbReference type="InterPro" id="IPR001789">
    <property type="entry name" value="Sig_transdc_resp-reg_receiver"/>
</dbReference>
<keyword evidence="5" id="KW-1185">Reference proteome</keyword>
<dbReference type="PANTHER" id="PTHR37299">
    <property type="entry name" value="TRANSCRIPTIONAL REGULATOR-RELATED"/>
    <property type="match status" value="1"/>
</dbReference>
<accession>A0ABM9AJL3</accession>
<dbReference type="Gene3D" id="2.40.50.1020">
    <property type="entry name" value="LytTr DNA-binding domain"/>
    <property type="match status" value="1"/>
</dbReference>
<evidence type="ECO:0000256" key="1">
    <source>
        <dbReference type="PROSITE-ProRule" id="PRU00169"/>
    </source>
</evidence>
<protein>
    <submittedName>
        <fullName evidence="4">Transcriptional regulatory protein YpdB</fullName>
    </submittedName>
</protein>
<reference evidence="4" key="1">
    <citation type="submission" date="2021-12" db="EMBL/GenBank/DDBJ databases">
        <authorList>
            <person name="Rodrigo-Torres L."/>
            <person name="Arahal R. D."/>
            <person name="Lucena T."/>
        </authorList>
    </citation>
    <scope>NUCLEOTIDE SEQUENCE</scope>
    <source>
        <strain evidence="4">CECT 8858</strain>
    </source>
</reference>
<gene>
    <name evidence="4" type="primary">ypdB_1</name>
    <name evidence="4" type="ORF">EMA8858_00006</name>
</gene>
<dbReference type="EMBL" id="CAKLPY010000001">
    <property type="protein sequence ID" value="CAH0993901.1"/>
    <property type="molecule type" value="Genomic_DNA"/>
</dbReference>
<dbReference type="PROSITE" id="PS50930">
    <property type="entry name" value="HTH_LYTTR"/>
    <property type="match status" value="1"/>
</dbReference>
<dbReference type="PROSITE" id="PS50110">
    <property type="entry name" value="RESPONSE_REGULATORY"/>
    <property type="match status" value="1"/>
</dbReference>
<dbReference type="SMART" id="SM00448">
    <property type="entry name" value="REC"/>
    <property type="match status" value="1"/>
</dbReference>
<dbReference type="Pfam" id="PF00072">
    <property type="entry name" value="Response_reg"/>
    <property type="match status" value="1"/>
</dbReference>
<keyword evidence="1" id="KW-0597">Phosphoprotein</keyword>
<evidence type="ECO:0000313" key="4">
    <source>
        <dbReference type="EMBL" id="CAH0993901.1"/>
    </source>
</evidence>
<dbReference type="Pfam" id="PF04397">
    <property type="entry name" value="LytTR"/>
    <property type="match status" value="1"/>
</dbReference>
<feature type="modified residue" description="4-aspartylphosphate" evidence="1">
    <location>
        <position position="56"/>
    </location>
</feature>
<evidence type="ECO:0000259" key="3">
    <source>
        <dbReference type="PROSITE" id="PS50930"/>
    </source>
</evidence>
<proteinExistence type="predicted"/>
<feature type="domain" description="Response regulatory" evidence="2">
    <location>
        <begin position="2"/>
        <end position="116"/>
    </location>
</feature>
<dbReference type="SUPFAM" id="SSF52172">
    <property type="entry name" value="CheY-like"/>
    <property type="match status" value="1"/>
</dbReference>
<dbReference type="InterPro" id="IPR007492">
    <property type="entry name" value="LytTR_DNA-bd_dom"/>
</dbReference>
<dbReference type="InterPro" id="IPR046947">
    <property type="entry name" value="LytR-like"/>
</dbReference>
<evidence type="ECO:0000313" key="5">
    <source>
        <dbReference type="Proteomes" id="UP000837932"/>
    </source>
</evidence>
<organism evidence="4 5">
    <name type="scientific">Emticicia aquatica</name>
    <dbReference type="NCBI Taxonomy" id="1681835"/>
    <lineage>
        <taxon>Bacteria</taxon>
        <taxon>Pseudomonadati</taxon>
        <taxon>Bacteroidota</taxon>
        <taxon>Cytophagia</taxon>
        <taxon>Cytophagales</taxon>
        <taxon>Leadbetterellaceae</taxon>
        <taxon>Emticicia</taxon>
    </lineage>
</organism>
<dbReference type="Proteomes" id="UP000837932">
    <property type="component" value="Unassembled WGS sequence"/>
</dbReference>
<dbReference type="Gene3D" id="3.40.50.2300">
    <property type="match status" value="1"/>
</dbReference>
<dbReference type="PANTHER" id="PTHR37299:SF1">
    <property type="entry name" value="STAGE 0 SPORULATION PROTEIN A HOMOLOG"/>
    <property type="match status" value="1"/>
</dbReference>